<proteinExistence type="predicted"/>
<evidence type="ECO:0000313" key="1">
    <source>
        <dbReference type="EMBL" id="KAH7990403.1"/>
    </source>
</evidence>
<keyword evidence="2" id="KW-1185">Reference proteome</keyword>
<protein>
    <submittedName>
        <fullName evidence="1">Uncharacterized protein</fullName>
    </submittedName>
</protein>
<name>A0ACB8EDH8_9SAUR</name>
<dbReference type="EMBL" id="CM037629">
    <property type="protein sequence ID" value="KAH7990403.1"/>
    <property type="molecule type" value="Genomic_DNA"/>
</dbReference>
<accession>A0ACB8EDH8</accession>
<evidence type="ECO:0000313" key="2">
    <source>
        <dbReference type="Proteomes" id="UP000827872"/>
    </source>
</evidence>
<organism evidence="1 2">
    <name type="scientific">Sphaerodactylus townsendi</name>
    <dbReference type="NCBI Taxonomy" id="933632"/>
    <lineage>
        <taxon>Eukaryota</taxon>
        <taxon>Metazoa</taxon>
        <taxon>Chordata</taxon>
        <taxon>Craniata</taxon>
        <taxon>Vertebrata</taxon>
        <taxon>Euteleostomi</taxon>
        <taxon>Lepidosauria</taxon>
        <taxon>Squamata</taxon>
        <taxon>Bifurcata</taxon>
        <taxon>Gekkota</taxon>
        <taxon>Sphaerodactylidae</taxon>
        <taxon>Sphaerodactylus</taxon>
    </lineage>
</organism>
<dbReference type="Proteomes" id="UP000827872">
    <property type="component" value="Linkage Group LG16"/>
</dbReference>
<sequence length="115" mass="12748">MVEEEANDVSGCSSPMSWASVSSEGSTKISLSSQNSSTISHFPSLHSTKCPYQQGFPVQAIPPTVRPYCGIYGKRLFSLTGSQLITTIQCFNLPICYLSEFLQRSVTSHQLYYPW</sequence>
<comment type="caution">
    <text evidence="1">The sequence shown here is derived from an EMBL/GenBank/DDBJ whole genome shotgun (WGS) entry which is preliminary data.</text>
</comment>
<gene>
    <name evidence="1" type="ORF">K3G42_006865</name>
</gene>
<reference evidence="1" key="1">
    <citation type="submission" date="2021-08" db="EMBL/GenBank/DDBJ databases">
        <title>The first chromosome-level gecko genome reveals the dynamic sex chromosomes of Neotropical dwarf geckos (Sphaerodactylidae: Sphaerodactylus).</title>
        <authorList>
            <person name="Pinto B.J."/>
            <person name="Keating S.E."/>
            <person name="Gamble T."/>
        </authorList>
    </citation>
    <scope>NUCLEOTIDE SEQUENCE</scope>
    <source>
        <strain evidence="1">TG3544</strain>
    </source>
</reference>